<evidence type="ECO:0000256" key="3">
    <source>
        <dbReference type="ARBA" id="ARBA00022692"/>
    </source>
</evidence>
<evidence type="ECO:0000256" key="5">
    <source>
        <dbReference type="ARBA" id="ARBA00022840"/>
    </source>
</evidence>
<evidence type="ECO:0000313" key="11">
    <source>
        <dbReference type="EMBL" id="KQH77987.1"/>
    </source>
</evidence>
<dbReference type="Pfam" id="PF00005">
    <property type="entry name" value="ABC_tran"/>
    <property type="match status" value="1"/>
</dbReference>
<dbReference type="GO" id="GO:0016887">
    <property type="term" value="F:ATP hydrolysis activity"/>
    <property type="evidence" value="ECO:0007669"/>
    <property type="project" value="InterPro"/>
</dbReference>
<dbReference type="InterPro" id="IPR050835">
    <property type="entry name" value="ABC_transporter_sub-D"/>
</dbReference>
<feature type="transmembrane region" description="Helical" evidence="8">
    <location>
        <begin position="255"/>
        <end position="277"/>
    </location>
</feature>
<dbReference type="GO" id="GO:0005886">
    <property type="term" value="C:plasma membrane"/>
    <property type="evidence" value="ECO:0007669"/>
    <property type="project" value="UniProtKB-SubCell"/>
</dbReference>
<keyword evidence="5 11" id="KW-0067">ATP-binding</keyword>
<dbReference type="CDD" id="cd03223">
    <property type="entry name" value="ABCD_peroxisomal_ALDP"/>
    <property type="match status" value="1"/>
</dbReference>
<dbReference type="EMBL" id="LKTM01000257">
    <property type="protein sequence ID" value="KQH77987.1"/>
    <property type="molecule type" value="Genomic_DNA"/>
</dbReference>
<dbReference type="GO" id="GO:0140359">
    <property type="term" value="F:ABC-type transporter activity"/>
    <property type="evidence" value="ECO:0007669"/>
    <property type="project" value="InterPro"/>
</dbReference>
<dbReference type="Gene3D" id="1.20.1560.10">
    <property type="entry name" value="ABC transporter type 1, transmembrane domain"/>
    <property type="match status" value="1"/>
</dbReference>
<organism evidence="11 12">
    <name type="scientific">Mycobacterium gordonae</name>
    <dbReference type="NCBI Taxonomy" id="1778"/>
    <lineage>
        <taxon>Bacteria</taxon>
        <taxon>Bacillati</taxon>
        <taxon>Actinomycetota</taxon>
        <taxon>Actinomycetes</taxon>
        <taxon>Mycobacteriales</taxon>
        <taxon>Mycobacteriaceae</taxon>
        <taxon>Mycobacterium</taxon>
    </lineage>
</organism>
<comment type="subcellular location">
    <subcellularLocation>
        <location evidence="1">Cell membrane</location>
        <topology evidence="1">Multi-pass membrane protein</topology>
    </subcellularLocation>
</comment>
<feature type="transmembrane region" description="Helical" evidence="8">
    <location>
        <begin position="20"/>
        <end position="44"/>
    </location>
</feature>
<dbReference type="Proteomes" id="UP000051677">
    <property type="component" value="Unassembled WGS sequence"/>
</dbReference>
<feature type="transmembrane region" description="Helical" evidence="8">
    <location>
        <begin position="65"/>
        <end position="86"/>
    </location>
</feature>
<dbReference type="OrthoDB" id="9810134at2"/>
<dbReference type="PANTHER" id="PTHR11384:SF59">
    <property type="entry name" value="LYSOSOMAL COBALAMIN TRANSPORTER ABCD4"/>
    <property type="match status" value="1"/>
</dbReference>
<keyword evidence="4" id="KW-0547">Nucleotide-binding</keyword>
<keyword evidence="6 8" id="KW-1133">Transmembrane helix</keyword>
<evidence type="ECO:0000259" key="9">
    <source>
        <dbReference type="PROSITE" id="PS50893"/>
    </source>
</evidence>
<dbReference type="InterPro" id="IPR017871">
    <property type="entry name" value="ABC_transporter-like_CS"/>
</dbReference>
<dbReference type="Gene3D" id="3.40.50.300">
    <property type="entry name" value="P-loop containing nucleotide triphosphate hydrolases"/>
    <property type="match status" value="1"/>
</dbReference>
<dbReference type="Pfam" id="PF06472">
    <property type="entry name" value="ABC_membrane_2"/>
    <property type="match status" value="1"/>
</dbReference>
<keyword evidence="2" id="KW-0813">Transport</keyword>
<comment type="caution">
    <text evidence="11">The sequence shown here is derived from an EMBL/GenBank/DDBJ whole genome shotgun (WGS) entry which is preliminary data.</text>
</comment>
<keyword evidence="3 8" id="KW-0812">Transmembrane</keyword>
<dbReference type="SMART" id="SM00382">
    <property type="entry name" value="AAA"/>
    <property type="match status" value="1"/>
</dbReference>
<feature type="transmembrane region" description="Helical" evidence="8">
    <location>
        <begin position="121"/>
        <end position="141"/>
    </location>
</feature>
<dbReference type="PROSITE" id="PS50893">
    <property type="entry name" value="ABC_TRANSPORTER_2"/>
    <property type="match status" value="1"/>
</dbReference>
<feature type="domain" description="ABC transmembrane type-1" evidence="10">
    <location>
        <begin position="68"/>
        <end position="393"/>
    </location>
</feature>
<gene>
    <name evidence="11" type="ORF">AO501_15255</name>
</gene>
<dbReference type="GO" id="GO:0005524">
    <property type="term" value="F:ATP binding"/>
    <property type="evidence" value="ECO:0007669"/>
    <property type="project" value="UniProtKB-KW"/>
</dbReference>
<dbReference type="AlphaFoldDB" id="A0A0Q2RRY6"/>
<dbReference type="InterPro" id="IPR003593">
    <property type="entry name" value="AAA+_ATPase"/>
</dbReference>
<dbReference type="InterPro" id="IPR003439">
    <property type="entry name" value="ABC_transporter-like_ATP-bd"/>
</dbReference>
<dbReference type="PANTHER" id="PTHR11384">
    <property type="entry name" value="ATP-BINDING CASSETTE, SUB-FAMILY D MEMBER"/>
    <property type="match status" value="1"/>
</dbReference>
<evidence type="ECO:0000256" key="4">
    <source>
        <dbReference type="ARBA" id="ARBA00022741"/>
    </source>
</evidence>
<dbReference type="InterPro" id="IPR027417">
    <property type="entry name" value="P-loop_NTPase"/>
</dbReference>
<protein>
    <submittedName>
        <fullName evidence="11">Multidrug ABC transporter ATP-binding protein</fullName>
    </submittedName>
</protein>
<keyword evidence="7 8" id="KW-0472">Membrane</keyword>
<dbReference type="SUPFAM" id="SSF90123">
    <property type="entry name" value="ABC transporter transmembrane region"/>
    <property type="match status" value="1"/>
</dbReference>
<dbReference type="STRING" id="1778.A9W97_09460"/>
<evidence type="ECO:0000256" key="8">
    <source>
        <dbReference type="SAM" id="Phobius"/>
    </source>
</evidence>
<evidence type="ECO:0000256" key="7">
    <source>
        <dbReference type="ARBA" id="ARBA00023136"/>
    </source>
</evidence>
<dbReference type="InterPro" id="IPR011527">
    <property type="entry name" value="ABC1_TM_dom"/>
</dbReference>
<feature type="domain" description="ABC transporter" evidence="9">
    <location>
        <begin position="427"/>
        <end position="641"/>
    </location>
</feature>
<feature type="transmembrane region" description="Helical" evidence="8">
    <location>
        <begin position="213"/>
        <end position="235"/>
    </location>
</feature>
<name>A0A0Q2RRY6_MYCGO</name>
<dbReference type="InterPro" id="IPR036640">
    <property type="entry name" value="ABC1_TM_sf"/>
</dbReference>
<evidence type="ECO:0000256" key="6">
    <source>
        <dbReference type="ARBA" id="ARBA00022989"/>
    </source>
</evidence>
<evidence type="ECO:0000256" key="1">
    <source>
        <dbReference type="ARBA" id="ARBA00004651"/>
    </source>
</evidence>
<evidence type="ECO:0000256" key="2">
    <source>
        <dbReference type="ARBA" id="ARBA00022448"/>
    </source>
</evidence>
<dbReference type="SUPFAM" id="SSF52540">
    <property type="entry name" value="P-loop containing nucleoside triphosphate hydrolases"/>
    <property type="match status" value="1"/>
</dbReference>
<accession>A0A0Q2RRY6</accession>
<evidence type="ECO:0000259" key="10">
    <source>
        <dbReference type="PROSITE" id="PS50929"/>
    </source>
</evidence>
<sequence length="642" mass="71465">MGPKPFTPSIDWSHALIDSLRWTAIAWSISAVALLFALVLFRFITPWGRQFWRITGGYFTGRHSVRVWLMFGVLLLSVVLAVRLNVLFSYQGNDMYTALQKAFQGAAGDNDVVKNSGVHGFWMSIGIFSIMAVIHVARVMADIYLTQRFVVAWRVWLTDHLTGDWLAGRAYYRDLFIDETIDNPDQRIQQDIDIFTAGTGNGPNQPGTGTGSILLFGAVQSVISVVSFTAILWNLSGTLTIFGIDFPRVMFWTVIVYVLIATVISFIIGRPLIWLSFRNEKLNAAFRYALVRVRDAAEAVGFYRGERAERTQLRKRFTPVIDNYLKYVNRSVGFYGWNLAVSQAIVPLPWLIQAPRLFAGAIDFGDVSQTASSFGNISDSLSFFRNAYDSFASYRAAIIRLHGLVEANEQGRALPSVLALPSTDGSVQIDNVEVRKPDGDRLIDPLDVRLETGDSLVITGRSGSGKTTLLRSLAELWPFATGTLHRPGGDNETMFLSQLPYVPLGDLRSVVCYPLSTEDVSEAELHDVLTKVALAPLIARLDEDQDWAKVLSPGEQQRVAFARILLTKPKAVFLDEATSALDPGLEFALYKLVRTELPDTILISVSHRPTVEQHHKRHLELLGEAQWRLGPVETKAAPSEVT</sequence>
<evidence type="ECO:0000313" key="12">
    <source>
        <dbReference type="Proteomes" id="UP000051677"/>
    </source>
</evidence>
<reference evidence="11 12" key="1">
    <citation type="submission" date="2015-10" db="EMBL/GenBank/DDBJ databases">
        <title>Mycobacterium gordonae draft genome assembly.</title>
        <authorList>
            <person name="Ustinova V."/>
            <person name="Smirnova T."/>
            <person name="Blagodatskikh K."/>
            <person name="Varlamov D."/>
            <person name="Larionova E."/>
            <person name="Chernousova L."/>
        </authorList>
    </citation>
    <scope>NUCLEOTIDE SEQUENCE [LARGE SCALE GENOMIC DNA]</scope>
    <source>
        <strain evidence="11 12">CTRI 14-8773</strain>
    </source>
</reference>
<dbReference type="PROSITE" id="PS50929">
    <property type="entry name" value="ABC_TM1F"/>
    <property type="match status" value="1"/>
</dbReference>
<dbReference type="PROSITE" id="PS00211">
    <property type="entry name" value="ABC_TRANSPORTER_1"/>
    <property type="match status" value="1"/>
</dbReference>
<proteinExistence type="predicted"/>
<dbReference type="RefSeq" id="WP_055579113.1">
    <property type="nucleotide sequence ID" value="NZ_LKTM01000257.1"/>
</dbReference>